<dbReference type="PANTHER" id="PTHR46246:SF1">
    <property type="entry name" value="GUANOSINE-3',5'-BIS(DIPHOSPHATE) 3'-PYROPHOSPHOHYDROLASE MESH1"/>
    <property type="match status" value="1"/>
</dbReference>
<gene>
    <name evidence="2" type="ORF">UFOPK1908_01080</name>
    <name evidence="3" type="ORF">UFOPK2282_01108</name>
    <name evidence="4" type="ORF">UFOPK3576_01250</name>
</gene>
<dbReference type="Pfam" id="PF13328">
    <property type="entry name" value="HD_4"/>
    <property type="match status" value="1"/>
</dbReference>
<dbReference type="EMBL" id="CAEZWR010000137">
    <property type="protein sequence ID" value="CAB4671605.1"/>
    <property type="molecule type" value="Genomic_DNA"/>
</dbReference>
<dbReference type="Gene3D" id="1.10.3210.10">
    <property type="entry name" value="Hypothetical protein af1432"/>
    <property type="match status" value="1"/>
</dbReference>
<proteinExistence type="predicted"/>
<dbReference type="GO" id="GO:0008893">
    <property type="term" value="F:guanosine-3',5'-bis(diphosphate) 3'-diphosphatase activity"/>
    <property type="evidence" value="ECO:0007669"/>
    <property type="project" value="TreeGrafter"/>
</dbReference>
<evidence type="ECO:0000313" key="2">
    <source>
        <dbReference type="EMBL" id="CAB4624469.1"/>
    </source>
</evidence>
<dbReference type="EMBL" id="CAFBMO010000058">
    <property type="protein sequence ID" value="CAB4912957.1"/>
    <property type="molecule type" value="Genomic_DNA"/>
</dbReference>
<dbReference type="EMBL" id="CAEZVB010000053">
    <property type="protein sequence ID" value="CAB4624469.1"/>
    <property type="molecule type" value="Genomic_DNA"/>
</dbReference>
<reference evidence="4" key="1">
    <citation type="submission" date="2020-05" db="EMBL/GenBank/DDBJ databases">
        <authorList>
            <person name="Chiriac C."/>
            <person name="Salcher M."/>
            <person name="Ghai R."/>
            <person name="Kavagutti S V."/>
        </authorList>
    </citation>
    <scope>NUCLEOTIDE SEQUENCE</scope>
</reference>
<evidence type="ECO:0000259" key="1">
    <source>
        <dbReference type="SMART" id="SM00471"/>
    </source>
</evidence>
<sequence length="198" mass="21833">MARPHLVLSDRYFNAVAYTSHAHSWQSRKGGNIAYISHLLGVSSLIIEAGGDEDQAIAGLLHDAVEDAGGSARLADITRLFGPRVAAIVLGCSDNVDDDDHWLGYWERKQNYLDRLETEPAELVMVSIADKVHNSRALVTDLQIYGLGELNKFHGTPAEIIHYYKECLRIGIKVGVSPTLTAPLAVAIRDIEYFIYGE</sequence>
<accession>A0A6J7GWN3</accession>
<evidence type="ECO:0000313" key="4">
    <source>
        <dbReference type="EMBL" id="CAB4912957.1"/>
    </source>
</evidence>
<dbReference type="SUPFAM" id="SSF109604">
    <property type="entry name" value="HD-domain/PDEase-like"/>
    <property type="match status" value="1"/>
</dbReference>
<name>A0A6J7GWN3_9ZZZZ</name>
<dbReference type="PANTHER" id="PTHR46246">
    <property type="entry name" value="GUANOSINE-3',5'-BIS(DIPHOSPHATE) 3'-PYROPHOSPHOHYDROLASE MESH1"/>
    <property type="match status" value="1"/>
</dbReference>
<dbReference type="SMART" id="SM00471">
    <property type="entry name" value="HDc"/>
    <property type="match status" value="1"/>
</dbReference>
<evidence type="ECO:0000313" key="3">
    <source>
        <dbReference type="EMBL" id="CAB4671605.1"/>
    </source>
</evidence>
<dbReference type="InterPro" id="IPR052194">
    <property type="entry name" value="MESH1"/>
</dbReference>
<protein>
    <submittedName>
        <fullName evidence="4">Unannotated protein</fullName>
    </submittedName>
</protein>
<dbReference type="AlphaFoldDB" id="A0A6J7GWN3"/>
<feature type="domain" description="HD/PDEase" evidence="1">
    <location>
        <begin position="31"/>
        <end position="144"/>
    </location>
</feature>
<organism evidence="4">
    <name type="scientific">freshwater metagenome</name>
    <dbReference type="NCBI Taxonomy" id="449393"/>
    <lineage>
        <taxon>unclassified sequences</taxon>
        <taxon>metagenomes</taxon>
        <taxon>ecological metagenomes</taxon>
    </lineage>
</organism>
<dbReference type="InterPro" id="IPR003607">
    <property type="entry name" value="HD/PDEase_dom"/>
</dbReference>